<proteinExistence type="predicted"/>
<name>A0ABU9IXY7_9GAMM</name>
<dbReference type="Gene3D" id="1.25.40.10">
    <property type="entry name" value="Tetratricopeptide repeat domain"/>
    <property type="match status" value="1"/>
</dbReference>
<evidence type="ECO:0000313" key="2">
    <source>
        <dbReference type="Proteomes" id="UP001459204"/>
    </source>
</evidence>
<evidence type="ECO:0000313" key="1">
    <source>
        <dbReference type="EMBL" id="MEL1263056.1"/>
    </source>
</evidence>
<accession>A0ABU9IXY7</accession>
<dbReference type="RefSeq" id="WP_341724254.1">
    <property type="nucleotide sequence ID" value="NZ_JBBWWT010000001.1"/>
</dbReference>
<keyword evidence="2" id="KW-1185">Reference proteome</keyword>
<dbReference type="EMBL" id="JBBWWT010000001">
    <property type="protein sequence ID" value="MEL1263056.1"/>
    <property type="molecule type" value="Genomic_DNA"/>
</dbReference>
<protein>
    <recommendedName>
        <fullName evidence="3">Tetratricopeptide repeat-containing protein</fullName>
    </recommendedName>
</protein>
<reference evidence="1 2" key="1">
    <citation type="submission" date="2024-04" db="EMBL/GenBank/DDBJ databases">
        <title>Draft genome sequence of Pseudoxanthomonas putridarboris WD12.</title>
        <authorList>
            <person name="Oh J."/>
        </authorList>
    </citation>
    <scope>NUCLEOTIDE SEQUENCE [LARGE SCALE GENOMIC DNA]</scope>
    <source>
        <strain evidence="1 2">WD12</strain>
    </source>
</reference>
<dbReference type="InterPro" id="IPR011990">
    <property type="entry name" value="TPR-like_helical_dom_sf"/>
</dbReference>
<dbReference type="Proteomes" id="UP001459204">
    <property type="component" value="Unassembled WGS sequence"/>
</dbReference>
<organism evidence="1 2">
    <name type="scientific">Pseudoxanthomonas putridarboris</name>
    <dbReference type="NCBI Taxonomy" id="752605"/>
    <lineage>
        <taxon>Bacteria</taxon>
        <taxon>Pseudomonadati</taxon>
        <taxon>Pseudomonadota</taxon>
        <taxon>Gammaproteobacteria</taxon>
        <taxon>Lysobacterales</taxon>
        <taxon>Lysobacteraceae</taxon>
        <taxon>Pseudoxanthomonas</taxon>
    </lineage>
</organism>
<evidence type="ECO:0008006" key="3">
    <source>
        <dbReference type="Google" id="ProtNLM"/>
    </source>
</evidence>
<sequence>MKHWRSIVIIFLLAFGWSGQSLAAGVPLKMVQGHVLVEASITNPEGESLEVMLEVALERPEGLILHSDAFDVLVGDKTGTNLRLAQDIQQSLPFDQIVRESNAAREQAQGRLTRFHSGEMGEKPLKGSLGLGFFRQYRLILDVSSEMLELRPPGGRPSGQFTRKVEIVNGQAWIAANLAGEEGRVLLGTADYDSIVDAQLMHRLGRAGGEVSFRLGGSSELPIWELGQEIALRPRSLAEEGIRDGEKTIGRTGVGLLELFSVDVDWSAGQISFTRRNDKPFPQVDRDYFAAEASGDPRNLIEFLKRYPKHRRAAEAAQVLMQVQVARKASDEELVEALQWIADTALPRRELESCMPSLRAFARLDGRRALVVRAGELAMKYSRTAITIQDIYRLHALMGEALFKEGDLEAAWKHFLSAAFVPLDNDSDRLHNTMVNMYLARIYEQQGRYARAYSRYLKAQGLIRGAAAGGMPEIAADWKSEIDQALVRLRPQIPADNLVLLEG</sequence>
<gene>
    <name evidence="1" type="ORF">AAD027_01530</name>
</gene>
<comment type="caution">
    <text evidence="1">The sequence shown here is derived from an EMBL/GenBank/DDBJ whole genome shotgun (WGS) entry which is preliminary data.</text>
</comment>
<dbReference type="SUPFAM" id="SSF48452">
    <property type="entry name" value="TPR-like"/>
    <property type="match status" value="1"/>
</dbReference>